<accession>A0A3D9Z3K6</accession>
<evidence type="ECO:0000256" key="2">
    <source>
        <dbReference type="ARBA" id="ARBA00022989"/>
    </source>
</evidence>
<dbReference type="GO" id="GO:0022857">
    <property type="term" value="F:transmembrane transporter activity"/>
    <property type="evidence" value="ECO:0007669"/>
    <property type="project" value="InterPro"/>
</dbReference>
<evidence type="ECO:0000259" key="5">
    <source>
        <dbReference type="PROSITE" id="PS50850"/>
    </source>
</evidence>
<feature type="transmembrane region" description="Helical" evidence="4">
    <location>
        <begin position="113"/>
        <end position="138"/>
    </location>
</feature>
<dbReference type="InterPro" id="IPR036259">
    <property type="entry name" value="MFS_trans_sf"/>
</dbReference>
<feature type="transmembrane region" description="Helical" evidence="4">
    <location>
        <begin position="52"/>
        <end position="75"/>
    </location>
</feature>
<dbReference type="Gene3D" id="1.20.1250.20">
    <property type="entry name" value="MFS general substrate transporter like domains"/>
    <property type="match status" value="2"/>
</dbReference>
<feature type="transmembrane region" description="Helical" evidence="4">
    <location>
        <begin position="216"/>
        <end position="239"/>
    </location>
</feature>
<keyword evidence="1 4" id="KW-0812">Transmembrane</keyword>
<sequence length="413" mass="43238">MHAEEDRRENSRTRGALPWRATLSAFCASLVGIGLARFAYTPLLPAIISAHWFAASAGAYLGAANLAGYLAGALLGRSLAARFAAPLILRLMMTLATAAFLACAHPVSFLWFFVWRFIAGLSGGALMVLAAPTVLPLVPAARRGFAGGLIFMGVGAGIAASGTLVPILLRQGLTEAWIGLGILSCLLTLAAWNGWPEHTPTPAAQAHPRPTATLRALYLEYALNAVGLVPHMIFLVDFIARGLGQGLQIGADYWVLFGLGAMAGPLLSGHLGDRIGFGPALRLAYLLEAGAVVLPALHLGAWSLILSSLVVGAFTPGIVPLVLGRVRELLPHHPEAQKAAWSAATASFAILQVGAAYGMSFIFAQSSGDYRVLFVIGAGAMLLALALDLVAAIVASGPRHRMKKSREECESTP</sequence>
<feature type="transmembrane region" description="Helical" evidence="4">
    <location>
        <begin position="87"/>
        <end position="107"/>
    </location>
</feature>
<feature type="transmembrane region" description="Helical" evidence="4">
    <location>
        <begin position="370"/>
        <end position="396"/>
    </location>
</feature>
<dbReference type="InterPro" id="IPR020846">
    <property type="entry name" value="MFS_dom"/>
</dbReference>
<evidence type="ECO:0000256" key="3">
    <source>
        <dbReference type="ARBA" id="ARBA00023136"/>
    </source>
</evidence>
<dbReference type="OrthoDB" id="9797953at2"/>
<organism evidence="6 7">
    <name type="scientific">Methylovirgula ligni</name>
    <dbReference type="NCBI Taxonomy" id="569860"/>
    <lineage>
        <taxon>Bacteria</taxon>
        <taxon>Pseudomonadati</taxon>
        <taxon>Pseudomonadota</taxon>
        <taxon>Alphaproteobacteria</taxon>
        <taxon>Hyphomicrobiales</taxon>
        <taxon>Beijerinckiaceae</taxon>
        <taxon>Methylovirgula</taxon>
    </lineage>
</organism>
<evidence type="ECO:0000256" key="1">
    <source>
        <dbReference type="ARBA" id="ARBA00022692"/>
    </source>
</evidence>
<feature type="transmembrane region" description="Helical" evidence="4">
    <location>
        <begin position="343"/>
        <end position="364"/>
    </location>
</feature>
<protein>
    <submittedName>
        <fullName evidence="6">Putative MFS family arabinose efflux permease</fullName>
    </submittedName>
</protein>
<evidence type="ECO:0000313" key="6">
    <source>
        <dbReference type="EMBL" id="REF89671.1"/>
    </source>
</evidence>
<dbReference type="Pfam" id="PF06779">
    <property type="entry name" value="MFS_4"/>
    <property type="match status" value="1"/>
</dbReference>
<dbReference type="PROSITE" id="PS50850">
    <property type="entry name" value="MFS"/>
    <property type="match status" value="1"/>
</dbReference>
<dbReference type="GO" id="GO:0005886">
    <property type="term" value="C:plasma membrane"/>
    <property type="evidence" value="ECO:0007669"/>
    <property type="project" value="TreeGrafter"/>
</dbReference>
<feature type="transmembrane region" description="Helical" evidence="4">
    <location>
        <begin position="175"/>
        <end position="195"/>
    </location>
</feature>
<keyword evidence="7" id="KW-1185">Reference proteome</keyword>
<dbReference type="PANTHER" id="PTHR23537:SF1">
    <property type="entry name" value="SUGAR TRANSPORTER"/>
    <property type="match status" value="1"/>
</dbReference>
<feature type="transmembrane region" description="Helical" evidence="4">
    <location>
        <begin position="145"/>
        <end position="169"/>
    </location>
</feature>
<feature type="transmembrane region" description="Helical" evidence="4">
    <location>
        <begin position="251"/>
        <end position="268"/>
    </location>
</feature>
<dbReference type="AlphaFoldDB" id="A0A3D9Z3K6"/>
<dbReference type="InterPro" id="IPR010645">
    <property type="entry name" value="MFS_4"/>
</dbReference>
<dbReference type="RefSeq" id="WP_115835414.1">
    <property type="nucleotide sequence ID" value="NZ_CP025086.1"/>
</dbReference>
<proteinExistence type="predicted"/>
<evidence type="ECO:0000313" key="7">
    <source>
        <dbReference type="Proteomes" id="UP000256900"/>
    </source>
</evidence>
<feature type="transmembrane region" description="Helical" evidence="4">
    <location>
        <begin position="280"/>
        <end position="298"/>
    </location>
</feature>
<dbReference type="SUPFAM" id="SSF103473">
    <property type="entry name" value="MFS general substrate transporter"/>
    <property type="match status" value="1"/>
</dbReference>
<comment type="caution">
    <text evidence="6">The sequence shown here is derived from an EMBL/GenBank/DDBJ whole genome shotgun (WGS) entry which is preliminary data.</text>
</comment>
<feature type="transmembrane region" description="Helical" evidence="4">
    <location>
        <begin position="21"/>
        <end position="40"/>
    </location>
</feature>
<reference evidence="6 7" key="1">
    <citation type="submission" date="2018-08" db="EMBL/GenBank/DDBJ databases">
        <title>Genomic Encyclopedia of Type Strains, Phase IV (KMG-IV): sequencing the most valuable type-strain genomes for metagenomic binning, comparative biology and taxonomic classification.</title>
        <authorList>
            <person name="Goeker M."/>
        </authorList>
    </citation>
    <scope>NUCLEOTIDE SEQUENCE [LARGE SCALE GENOMIC DNA]</scope>
    <source>
        <strain evidence="6 7">BW863</strain>
    </source>
</reference>
<keyword evidence="3 4" id="KW-0472">Membrane</keyword>
<name>A0A3D9Z3K6_9HYPH</name>
<keyword evidence="2 4" id="KW-1133">Transmembrane helix</keyword>
<gene>
    <name evidence="6" type="ORF">DES32_0907</name>
</gene>
<dbReference type="PANTHER" id="PTHR23537">
    <property type="match status" value="1"/>
</dbReference>
<evidence type="ECO:0000256" key="4">
    <source>
        <dbReference type="SAM" id="Phobius"/>
    </source>
</evidence>
<feature type="domain" description="Major facilitator superfamily (MFS) profile" evidence="5">
    <location>
        <begin position="20"/>
        <end position="396"/>
    </location>
</feature>
<feature type="transmembrane region" description="Helical" evidence="4">
    <location>
        <begin position="304"/>
        <end position="323"/>
    </location>
</feature>
<dbReference type="Proteomes" id="UP000256900">
    <property type="component" value="Unassembled WGS sequence"/>
</dbReference>
<dbReference type="EMBL" id="QUMO01000001">
    <property type="protein sequence ID" value="REF89671.1"/>
    <property type="molecule type" value="Genomic_DNA"/>
</dbReference>